<sequence length="69" mass="7605">MSVTINTNIPEDQVTKVVHEKGPGHVYVETFYPNGLVINFDMLPDGTVKVDSNKPLKLESDGSYTPVID</sequence>
<comment type="caution">
    <text evidence="1">The sequence shown here is derived from an EMBL/GenBank/DDBJ whole genome shotgun (WGS) entry which is preliminary data.</text>
</comment>
<reference evidence="1 2" key="1">
    <citation type="submission" date="2018-11" db="EMBL/GenBank/DDBJ databases">
        <authorList>
            <person name="Stevens M.J."/>
            <person name="Cernela N."/>
            <person name="Spoerry Serrano N."/>
            <person name="Schmitt S."/>
            <person name="Schrenzel J."/>
            <person name="Stephan R."/>
        </authorList>
    </citation>
    <scope>NUCLEOTIDE SEQUENCE [LARGE SCALE GENOMIC DNA]</scope>
    <source>
        <strain evidence="1 2">PP422</strain>
    </source>
</reference>
<proteinExistence type="predicted"/>
<dbReference type="Proteomes" id="UP000274117">
    <property type="component" value="Unassembled WGS sequence"/>
</dbReference>
<accession>A0A3R8RE18</accession>
<dbReference type="EMBL" id="RSDO01000004">
    <property type="protein sequence ID" value="RRR54279.1"/>
    <property type="molecule type" value="Genomic_DNA"/>
</dbReference>
<organism evidence="1 2">
    <name type="scientific">Streptococcus suis</name>
    <dbReference type="NCBI Taxonomy" id="1307"/>
    <lineage>
        <taxon>Bacteria</taxon>
        <taxon>Bacillati</taxon>
        <taxon>Bacillota</taxon>
        <taxon>Bacilli</taxon>
        <taxon>Lactobacillales</taxon>
        <taxon>Streptococcaceae</taxon>
        <taxon>Streptococcus</taxon>
    </lineage>
</organism>
<name>A0A3R8RE18_STRSU</name>
<gene>
    <name evidence="1" type="ORF">EI998_03115</name>
</gene>
<reference evidence="1 2" key="2">
    <citation type="submission" date="2018-12" db="EMBL/GenBank/DDBJ databases">
        <title>Whole-genome sequences of fifteen clinical Streptococcus suis strains isolated from pigs between 2006 and 2018.</title>
        <authorList>
            <person name="Stevens M.J.A."/>
            <person name="Cernela N."/>
            <person name="Spoerry Serrano N."/>
            <person name="Schmitt S."/>
            <person name="Schrenzel J."/>
            <person name="Stephan R."/>
        </authorList>
    </citation>
    <scope>NUCLEOTIDE SEQUENCE [LARGE SCALE GENOMIC DNA]</scope>
    <source>
        <strain evidence="1 2">PP422</strain>
    </source>
</reference>
<protein>
    <submittedName>
        <fullName evidence="1">Uncharacterized protein</fullName>
    </submittedName>
</protein>
<dbReference type="AlphaFoldDB" id="A0A3R8RE18"/>
<evidence type="ECO:0000313" key="1">
    <source>
        <dbReference type="EMBL" id="RRR54279.1"/>
    </source>
</evidence>
<evidence type="ECO:0000313" key="2">
    <source>
        <dbReference type="Proteomes" id="UP000274117"/>
    </source>
</evidence>